<dbReference type="PANTHER" id="PTHR43792">
    <property type="entry name" value="GNAT FAMILY, PUTATIVE (AFU_ORTHOLOGUE AFUA_3G00765)-RELATED-RELATED"/>
    <property type="match status" value="1"/>
</dbReference>
<protein>
    <submittedName>
        <fullName evidence="2">GMP synthase [glutamine-hydrolyzing]</fullName>
    </submittedName>
</protein>
<dbReference type="PANTHER" id="PTHR43792:SF1">
    <property type="entry name" value="N-ACETYLTRANSFERASE DOMAIN-CONTAINING PROTEIN"/>
    <property type="match status" value="1"/>
</dbReference>
<organism evidence="2 3">
    <name type="scientific">Cytospora mali</name>
    <name type="common">Apple Valsa canker fungus</name>
    <name type="synonym">Valsa mali</name>
    <dbReference type="NCBI Taxonomy" id="578113"/>
    <lineage>
        <taxon>Eukaryota</taxon>
        <taxon>Fungi</taxon>
        <taxon>Dikarya</taxon>
        <taxon>Ascomycota</taxon>
        <taxon>Pezizomycotina</taxon>
        <taxon>Sordariomycetes</taxon>
        <taxon>Sordariomycetidae</taxon>
        <taxon>Diaporthales</taxon>
        <taxon>Cytosporaceae</taxon>
        <taxon>Cytospora</taxon>
    </lineage>
</organism>
<dbReference type="AlphaFoldDB" id="A0A194VT12"/>
<proteinExistence type="predicted"/>
<dbReference type="EMBL" id="CM003100">
    <property type="protein sequence ID" value="KUI67336.1"/>
    <property type="molecule type" value="Genomic_DNA"/>
</dbReference>
<dbReference type="GO" id="GO:0016747">
    <property type="term" value="F:acyltransferase activity, transferring groups other than amino-acyl groups"/>
    <property type="evidence" value="ECO:0007669"/>
    <property type="project" value="InterPro"/>
</dbReference>
<dbReference type="SUPFAM" id="SSF55729">
    <property type="entry name" value="Acyl-CoA N-acyltransferases (Nat)"/>
    <property type="match status" value="1"/>
</dbReference>
<dbReference type="Gene3D" id="3.40.630.30">
    <property type="match status" value="1"/>
</dbReference>
<dbReference type="Pfam" id="PF13302">
    <property type="entry name" value="Acetyltransf_3"/>
    <property type="match status" value="1"/>
</dbReference>
<dbReference type="InterPro" id="IPR051531">
    <property type="entry name" value="N-acetyltransferase"/>
</dbReference>
<evidence type="ECO:0000313" key="2">
    <source>
        <dbReference type="EMBL" id="KUI67336.1"/>
    </source>
</evidence>
<dbReference type="InterPro" id="IPR016181">
    <property type="entry name" value="Acyl_CoA_acyltransferase"/>
</dbReference>
<keyword evidence="3" id="KW-1185">Reference proteome</keyword>
<evidence type="ECO:0000313" key="3">
    <source>
        <dbReference type="Proteomes" id="UP000078559"/>
    </source>
</evidence>
<sequence>MSPTTTTTTTTTTTNNANKKWITIQTPLPNPLPPNPSRRPIPTARLLLRPFHPTDLAPLHALQRQPEVMCWTSKGRPDADEAETARKLAQFLPPNDARTYNWAVCLRGSGELIGVGGVHDFGGGADGAAASDGDGADDDDNGGFGWPEIGYLLRREYWGKGYGTEFLRAFLGAWEGELLRREVVERRVKVGSFERVGGGNDTGPVLGREQLVAIIDRRNAASRKVLEKCGFESFADFEEEDSCDPEKVIELVAYRYFPKVAS</sequence>
<gene>
    <name evidence="2" type="ORF">VM1G_03464</name>
</gene>
<reference evidence="2" key="1">
    <citation type="submission" date="2014-12" db="EMBL/GenBank/DDBJ databases">
        <title>Genome Sequence of Valsa Canker Pathogens Uncovers a Specific Adaption of Colonization on Woody Bark.</title>
        <authorList>
            <person name="Yin Z."/>
            <person name="Liu H."/>
            <person name="Gao X."/>
            <person name="Li Z."/>
            <person name="Song N."/>
            <person name="Ke X."/>
            <person name="Dai Q."/>
            <person name="Wu Y."/>
            <person name="Sun Y."/>
            <person name="Xu J.-R."/>
            <person name="Kang Z.K."/>
            <person name="Wang L."/>
            <person name="Huang L."/>
        </authorList>
    </citation>
    <scope>NUCLEOTIDE SEQUENCE [LARGE SCALE GENOMIC DNA]</scope>
    <source>
        <strain evidence="2">03-8</strain>
    </source>
</reference>
<evidence type="ECO:0000259" key="1">
    <source>
        <dbReference type="Pfam" id="PF13302"/>
    </source>
</evidence>
<dbReference type="InterPro" id="IPR000182">
    <property type="entry name" value="GNAT_dom"/>
</dbReference>
<feature type="domain" description="N-acetyltransferase" evidence="1">
    <location>
        <begin position="45"/>
        <end position="232"/>
    </location>
</feature>
<dbReference type="Proteomes" id="UP000078559">
    <property type="component" value="Chromosome 3"/>
</dbReference>
<dbReference type="OrthoDB" id="4072826at2759"/>
<name>A0A194VT12_CYTMA</name>
<accession>A0A194VT12</accession>
<dbReference type="SMR" id="A0A194VT12"/>